<evidence type="ECO:0000313" key="2">
    <source>
        <dbReference type="Proteomes" id="UP000838763"/>
    </source>
</evidence>
<evidence type="ECO:0000313" key="1">
    <source>
        <dbReference type="EMBL" id="CAI4212761.1"/>
    </source>
</evidence>
<keyword evidence="2" id="KW-1185">Reference proteome</keyword>
<dbReference type="AlphaFoldDB" id="A0A9P1GZP2"/>
<gene>
    <name evidence="1" type="ORF">PPNO1_LOCUS2509</name>
</gene>
<proteinExistence type="predicted"/>
<accession>A0A9P1GZP2</accession>
<evidence type="ECO:0008006" key="3">
    <source>
        <dbReference type="Google" id="ProtNLM"/>
    </source>
</evidence>
<sequence length="193" mass="21161">MITSRISRVLTILALLGTVPAELCLAVLRIGFKGRAHPKWTIGQNATIESIKAILHVVSTLRIVPKLTLSAGFEKERFVSVLPAPASTYKGPTDDKEIRPVAIGGTWTPRVPDTRRSAEGTSSLLVLLHFHGGAYVVGDGRDGDTGFLINTLLEHGGYTHVFTPSTDLLATLAVDFLRLFRMLYRRIYICFTT</sequence>
<name>A0A9P1GZP2_9PEZI</name>
<protein>
    <recommendedName>
        <fullName evidence="3">Alpha/beta hydrolase fold-3 domain-containing protein</fullName>
    </recommendedName>
</protein>
<organism evidence="1 2">
    <name type="scientific">Parascedosporium putredinis</name>
    <dbReference type="NCBI Taxonomy" id="1442378"/>
    <lineage>
        <taxon>Eukaryota</taxon>
        <taxon>Fungi</taxon>
        <taxon>Dikarya</taxon>
        <taxon>Ascomycota</taxon>
        <taxon>Pezizomycotina</taxon>
        <taxon>Sordariomycetes</taxon>
        <taxon>Hypocreomycetidae</taxon>
        <taxon>Microascales</taxon>
        <taxon>Microascaceae</taxon>
        <taxon>Parascedosporium</taxon>
    </lineage>
</organism>
<reference evidence="1" key="1">
    <citation type="submission" date="2022-11" db="EMBL/GenBank/DDBJ databases">
        <authorList>
            <person name="Scott C."/>
            <person name="Bruce N."/>
        </authorList>
    </citation>
    <scope>NUCLEOTIDE SEQUENCE</scope>
</reference>
<dbReference type="OrthoDB" id="2152029at2759"/>
<dbReference type="EMBL" id="CALLCH030000006">
    <property type="protein sequence ID" value="CAI4212761.1"/>
    <property type="molecule type" value="Genomic_DNA"/>
</dbReference>
<dbReference type="Proteomes" id="UP000838763">
    <property type="component" value="Unassembled WGS sequence"/>
</dbReference>
<comment type="caution">
    <text evidence="1">The sequence shown here is derived from an EMBL/GenBank/DDBJ whole genome shotgun (WGS) entry which is preliminary data.</text>
</comment>